<keyword evidence="2" id="KW-1185">Reference proteome</keyword>
<proteinExistence type="predicted"/>
<reference evidence="2" key="1">
    <citation type="submission" date="2015-03" db="EMBL/GenBank/DDBJ databases">
        <authorList>
            <person name="Nijsse Bart"/>
        </authorList>
    </citation>
    <scope>NUCLEOTIDE SEQUENCE [LARGE SCALE GENOMIC DNA]</scope>
</reference>
<dbReference type="EMBL" id="CTRP01000008">
    <property type="protein sequence ID" value="CQR72032.1"/>
    <property type="molecule type" value="Genomic_DNA"/>
</dbReference>
<protein>
    <submittedName>
        <fullName evidence="1">Uncharacterized protein</fullName>
    </submittedName>
</protein>
<name>A0A0U1KX88_9FIRM</name>
<dbReference type="AlphaFoldDB" id="A0A0U1KX88"/>
<dbReference type="Proteomes" id="UP000049855">
    <property type="component" value="Unassembled WGS sequence"/>
</dbReference>
<sequence length="37" mass="3801">MGAPTVTVNVTGDVKPCKAGCFGQSILMPLCARFTSV</sequence>
<evidence type="ECO:0000313" key="2">
    <source>
        <dbReference type="Proteomes" id="UP000049855"/>
    </source>
</evidence>
<accession>A0A0U1KX88</accession>
<gene>
    <name evidence="1" type="ORF">SpAn4DRAFT_4721</name>
</gene>
<organism evidence="1 2">
    <name type="scientific">Sporomusa ovata</name>
    <dbReference type="NCBI Taxonomy" id="2378"/>
    <lineage>
        <taxon>Bacteria</taxon>
        <taxon>Bacillati</taxon>
        <taxon>Bacillota</taxon>
        <taxon>Negativicutes</taxon>
        <taxon>Selenomonadales</taxon>
        <taxon>Sporomusaceae</taxon>
        <taxon>Sporomusa</taxon>
    </lineage>
</organism>
<evidence type="ECO:0000313" key="1">
    <source>
        <dbReference type="EMBL" id="CQR72032.1"/>
    </source>
</evidence>